<evidence type="ECO:0008006" key="3">
    <source>
        <dbReference type="Google" id="ProtNLM"/>
    </source>
</evidence>
<dbReference type="Proteomes" id="UP001589738">
    <property type="component" value="Unassembled WGS sequence"/>
</dbReference>
<proteinExistence type="predicted"/>
<dbReference type="RefSeq" id="WP_377058049.1">
    <property type="nucleotide sequence ID" value="NZ_JBHLUU010000028.1"/>
</dbReference>
<sequence>MYCIYLKGGEPNYTFNSQEHIFPAGLGGIQKLPEGYVSDQCNNAFSALELNFMRNSLIALPRQFVGPGKRGKLSPKKATKSNVSLMSGREGQTSLSFGYLSLGKPYNIPQIIVNINGKYNFTSDRSFGEPSEQFINFINQLKKFEDKYILHEDESFYNDEFVLGYHEGKWHLGLSNVELAKKLMEFVHKMVDQTPEQKSEPGYGTFQATVHQSLQFDPDSYFRTCSKIIFNYLAYEKGQNFVLDSCFDPIRHWIVNGGENHFATLLEQVNNKGILNAIPFPDEAHKLVIIRSGNQLLGYISFYGSHFETIVRLTTNFNNSLSFNETEGYICDWKNRDEFRLITYLNSLNSD</sequence>
<gene>
    <name evidence="1" type="ORF">ACFFHF_09985</name>
</gene>
<keyword evidence="2" id="KW-1185">Reference proteome</keyword>
<evidence type="ECO:0000313" key="2">
    <source>
        <dbReference type="Proteomes" id="UP001589738"/>
    </source>
</evidence>
<dbReference type="EMBL" id="JBHLUU010000028">
    <property type="protein sequence ID" value="MFC0475578.1"/>
    <property type="molecule type" value="Genomic_DNA"/>
</dbReference>
<evidence type="ECO:0000313" key="1">
    <source>
        <dbReference type="EMBL" id="MFC0475578.1"/>
    </source>
</evidence>
<accession>A0ABV6KQG4</accession>
<comment type="caution">
    <text evidence="1">The sequence shown here is derived from an EMBL/GenBank/DDBJ whole genome shotgun (WGS) entry which is preliminary data.</text>
</comment>
<organism evidence="1 2">
    <name type="scientific">Robertmurraya beringensis</name>
    <dbReference type="NCBI Taxonomy" id="641660"/>
    <lineage>
        <taxon>Bacteria</taxon>
        <taxon>Bacillati</taxon>
        <taxon>Bacillota</taxon>
        <taxon>Bacilli</taxon>
        <taxon>Bacillales</taxon>
        <taxon>Bacillaceae</taxon>
        <taxon>Robertmurraya</taxon>
    </lineage>
</organism>
<name>A0ABV6KQG4_9BACI</name>
<protein>
    <recommendedName>
        <fullName evidence="3">HNH endonuclease</fullName>
    </recommendedName>
</protein>
<reference evidence="1 2" key="1">
    <citation type="submission" date="2024-09" db="EMBL/GenBank/DDBJ databases">
        <authorList>
            <person name="Sun Q."/>
            <person name="Mori K."/>
        </authorList>
    </citation>
    <scope>NUCLEOTIDE SEQUENCE [LARGE SCALE GENOMIC DNA]</scope>
    <source>
        <strain evidence="1 2">CGMCC 1.9126</strain>
    </source>
</reference>